<accession>A0A4Q1JY63</accession>
<keyword evidence="2" id="KW-0313">Glucose metabolism</keyword>
<dbReference type="Pfam" id="PF10282">
    <property type="entry name" value="Lactonase"/>
    <property type="match status" value="1"/>
</dbReference>
<organism evidence="3 4">
    <name type="scientific">Pseudoxanthomonas composti</name>
    <dbReference type="NCBI Taxonomy" id="2137479"/>
    <lineage>
        <taxon>Bacteria</taxon>
        <taxon>Pseudomonadati</taxon>
        <taxon>Pseudomonadota</taxon>
        <taxon>Gammaproteobacteria</taxon>
        <taxon>Lysobacterales</taxon>
        <taxon>Lysobacteraceae</taxon>
        <taxon>Pseudoxanthomonas</taxon>
    </lineage>
</organism>
<evidence type="ECO:0000313" key="3">
    <source>
        <dbReference type="EMBL" id="RXR07605.1"/>
    </source>
</evidence>
<dbReference type="InterPro" id="IPR015943">
    <property type="entry name" value="WD40/YVTN_repeat-like_dom_sf"/>
</dbReference>
<comment type="similarity">
    <text evidence="1">Belongs to the cycloisomerase 2 family.</text>
</comment>
<sequence length="369" mass="39502">MPPATPQTLLVGTYTASGSGGIQVFDFDPAAGKLGQAPRQVAPAENPSWLVVAPDGRTLFVVNENGPGQRDPIGRASAFRIDPATHDLQQASQISTLGNEPTHASLSRDGRFLFVANYSGSVDPGGTLVVLPVQGDQLKPAVQVKTHHASRVNAERQQAAHVHSAVVSPDGKRVYAQDLGADRIYVYRYDPSQPEAPLSRDPDQPEVVLPPGSGPRHLLFSADGRHAWLTLEMPGQVVGFDVREGKLVQTQQVDLAPQGFAGKNSAAALHLSADGRFLYVSNRGTDNQLVVFAVDAKSGQLTQVQRRSVEGDHPREFTLSPDGRYVLVANQLSNAVVVMRRDAKTGKLGEVVQTVQVTSPSDLKFLPAP</sequence>
<dbReference type="EMBL" id="SAWZ01000002">
    <property type="protein sequence ID" value="RXR07605.1"/>
    <property type="molecule type" value="Genomic_DNA"/>
</dbReference>
<dbReference type="PANTHER" id="PTHR30344:SF1">
    <property type="entry name" value="6-PHOSPHOGLUCONOLACTONASE"/>
    <property type="match status" value="1"/>
</dbReference>
<evidence type="ECO:0000313" key="4">
    <source>
        <dbReference type="Proteomes" id="UP000289784"/>
    </source>
</evidence>
<dbReference type="GO" id="GO:0017057">
    <property type="term" value="F:6-phosphogluconolactonase activity"/>
    <property type="evidence" value="ECO:0007669"/>
    <property type="project" value="TreeGrafter"/>
</dbReference>
<dbReference type="GO" id="GO:0006006">
    <property type="term" value="P:glucose metabolic process"/>
    <property type="evidence" value="ECO:0007669"/>
    <property type="project" value="UniProtKB-KW"/>
</dbReference>
<evidence type="ECO:0000256" key="1">
    <source>
        <dbReference type="ARBA" id="ARBA00005564"/>
    </source>
</evidence>
<dbReference type="GO" id="GO:0005829">
    <property type="term" value="C:cytosol"/>
    <property type="evidence" value="ECO:0007669"/>
    <property type="project" value="TreeGrafter"/>
</dbReference>
<evidence type="ECO:0000256" key="2">
    <source>
        <dbReference type="ARBA" id="ARBA00022526"/>
    </source>
</evidence>
<dbReference type="AlphaFoldDB" id="A0A4Q1JY63"/>
<dbReference type="OrthoDB" id="9790815at2"/>
<dbReference type="SUPFAM" id="SSF51004">
    <property type="entry name" value="C-terminal (heme d1) domain of cytochrome cd1-nitrite reductase"/>
    <property type="match status" value="1"/>
</dbReference>
<dbReference type="InterPro" id="IPR011048">
    <property type="entry name" value="Haem_d1_sf"/>
</dbReference>
<gene>
    <name evidence="3" type="ORF">EPA99_06315</name>
</gene>
<dbReference type="Proteomes" id="UP000289784">
    <property type="component" value="Unassembled WGS sequence"/>
</dbReference>
<proteinExistence type="inferred from homology"/>
<dbReference type="InterPro" id="IPR050282">
    <property type="entry name" value="Cycloisomerase_2"/>
</dbReference>
<name>A0A4Q1JY63_9GAMM</name>
<dbReference type="PANTHER" id="PTHR30344">
    <property type="entry name" value="6-PHOSPHOGLUCONOLACTONASE-RELATED"/>
    <property type="match status" value="1"/>
</dbReference>
<protein>
    <submittedName>
        <fullName evidence="3">Lactonase family protein</fullName>
    </submittedName>
</protein>
<dbReference type="InterPro" id="IPR019405">
    <property type="entry name" value="Lactonase_7-beta_prop"/>
</dbReference>
<dbReference type="Gene3D" id="2.130.10.10">
    <property type="entry name" value="YVTN repeat-like/Quinoprotein amine dehydrogenase"/>
    <property type="match status" value="1"/>
</dbReference>
<keyword evidence="2" id="KW-0119">Carbohydrate metabolism</keyword>
<reference evidence="3 4" key="1">
    <citation type="submission" date="2019-01" db="EMBL/GenBank/DDBJ databases">
        <title>Pseudoxanthomonas composti sp. nov., isolated from compost.</title>
        <authorList>
            <person name="Yang G."/>
        </authorList>
    </citation>
    <scope>NUCLEOTIDE SEQUENCE [LARGE SCALE GENOMIC DNA]</scope>
    <source>
        <strain evidence="3 4">GSS15</strain>
    </source>
</reference>
<keyword evidence="4" id="KW-1185">Reference proteome</keyword>
<comment type="caution">
    <text evidence="3">The sequence shown here is derived from an EMBL/GenBank/DDBJ whole genome shotgun (WGS) entry which is preliminary data.</text>
</comment>